<organism evidence="3 4">
    <name type="scientific">Aureimonas altamirensis DSM 21988</name>
    <dbReference type="NCBI Taxonomy" id="1121026"/>
    <lineage>
        <taxon>Bacteria</taxon>
        <taxon>Pseudomonadati</taxon>
        <taxon>Pseudomonadota</taxon>
        <taxon>Alphaproteobacteria</taxon>
        <taxon>Hyphomicrobiales</taxon>
        <taxon>Aurantimonadaceae</taxon>
        <taxon>Aureimonas</taxon>
    </lineage>
</organism>
<dbReference type="PROSITE" id="PS50943">
    <property type="entry name" value="HTH_CROC1"/>
    <property type="match status" value="1"/>
</dbReference>
<dbReference type="SMART" id="SM00530">
    <property type="entry name" value="HTH_XRE"/>
    <property type="match status" value="1"/>
</dbReference>
<comment type="caution">
    <text evidence="3">The sequence shown here is derived from an EMBL/GenBank/DDBJ whole genome shotgun (WGS) entry which is preliminary data.</text>
</comment>
<dbReference type="Pfam" id="PF01381">
    <property type="entry name" value="HTH_3"/>
    <property type="match status" value="1"/>
</dbReference>
<gene>
    <name evidence="3" type="ORF">SAMN02745911_1898</name>
</gene>
<name>A0ABY1IH83_9HYPH</name>
<evidence type="ECO:0000256" key="1">
    <source>
        <dbReference type="ARBA" id="ARBA00023125"/>
    </source>
</evidence>
<dbReference type="SUPFAM" id="SSF47413">
    <property type="entry name" value="lambda repressor-like DNA-binding domains"/>
    <property type="match status" value="1"/>
</dbReference>
<dbReference type="Proteomes" id="UP000184290">
    <property type="component" value="Unassembled WGS sequence"/>
</dbReference>
<evidence type="ECO:0000259" key="2">
    <source>
        <dbReference type="PROSITE" id="PS50943"/>
    </source>
</evidence>
<dbReference type="EMBL" id="FQZC01000002">
    <property type="protein sequence ID" value="SHJ17168.1"/>
    <property type="molecule type" value="Genomic_DNA"/>
</dbReference>
<dbReference type="InterPro" id="IPR010982">
    <property type="entry name" value="Lambda_DNA-bd_dom_sf"/>
</dbReference>
<dbReference type="PANTHER" id="PTHR36924">
    <property type="entry name" value="ANTITOXIN HIGA-1"/>
    <property type="match status" value="1"/>
</dbReference>
<sequence>MARLTIHPGEILADELNELGVSASELSRQLNVPTNRITQIIKGQRGISGDTALRLGHWFGTSAQFWLNLQSSYDIRVAENAVGSEIAALPTRVPGEGRELLG</sequence>
<feature type="domain" description="HTH cro/C1-type" evidence="2">
    <location>
        <begin position="12"/>
        <end position="66"/>
    </location>
</feature>
<dbReference type="InterPro" id="IPR001387">
    <property type="entry name" value="Cro/C1-type_HTH"/>
</dbReference>
<evidence type="ECO:0000313" key="4">
    <source>
        <dbReference type="Proteomes" id="UP000184290"/>
    </source>
</evidence>
<dbReference type="NCBIfam" id="TIGR02607">
    <property type="entry name" value="antidote_HigA"/>
    <property type="match status" value="1"/>
</dbReference>
<reference evidence="3 4" key="1">
    <citation type="submission" date="2016-11" db="EMBL/GenBank/DDBJ databases">
        <authorList>
            <person name="Varghese N."/>
            <person name="Submissions S."/>
        </authorList>
    </citation>
    <scope>NUCLEOTIDE SEQUENCE [LARGE SCALE GENOMIC DNA]</scope>
    <source>
        <strain evidence="3 4">DSM 21988</strain>
    </source>
</reference>
<dbReference type="RefSeq" id="WP_060604113.1">
    <property type="nucleotide sequence ID" value="NZ_FQZC01000002.1"/>
</dbReference>
<dbReference type="InterPro" id="IPR013430">
    <property type="entry name" value="Toxin_antidote_HigA"/>
</dbReference>
<evidence type="ECO:0000313" key="3">
    <source>
        <dbReference type="EMBL" id="SHJ17168.1"/>
    </source>
</evidence>
<accession>A0ABY1IH83</accession>
<dbReference type="Gene3D" id="1.10.260.40">
    <property type="entry name" value="lambda repressor-like DNA-binding domains"/>
    <property type="match status" value="1"/>
</dbReference>
<proteinExistence type="predicted"/>
<protein>
    <submittedName>
        <fullName evidence="3">Addiction module antidote protein, HigA family</fullName>
    </submittedName>
</protein>
<keyword evidence="1" id="KW-0238">DNA-binding</keyword>
<keyword evidence="4" id="KW-1185">Reference proteome</keyword>
<dbReference type="PANTHER" id="PTHR36924:SF1">
    <property type="entry name" value="ANTITOXIN HIGA-1"/>
    <property type="match status" value="1"/>
</dbReference>